<evidence type="ECO:0000256" key="2">
    <source>
        <dbReference type="ARBA" id="ARBA00022679"/>
    </source>
</evidence>
<dbReference type="GO" id="GO:0005739">
    <property type="term" value="C:mitochondrion"/>
    <property type="evidence" value="ECO:0007669"/>
    <property type="project" value="TreeGrafter"/>
</dbReference>
<dbReference type="InterPro" id="IPR027417">
    <property type="entry name" value="P-loop_NTPase"/>
</dbReference>
<keyword evidence="5" id="KW-0067">ATP-binding</keyword>
<name>A0AAW2QJA1_9LAMI</name>
<keyword evidence="3" id="KW-0203">Cytokinin biosynthesis</keyword>
<organism evidence="6">
    <name type="scientific">Sesamum calycinum</name>
    <dbReference type="NCBI Taxonomy" id="2727403"/>
    <lineage>
        <taxon>Eukaryota</taxon>
        <taxon>Viridiplantae</taxon>
        <taxon>Streptophyta</taxon>
        <taxon>Embryophyta</taxon>
        <taxon>Tracheophyta</taxon>
        <taxon>Spermatophyta</taxon>
        <taxon>Magnoliopsida</taxon>
        <taxon>eudicotyledons</taxon>
        <taxon>Gunneridae</taxon>
        <taxon>Pentapetalae</taxon>
        <taxon>asterids</taxon>
        <taxon>lamiids</taxon>
        <taxon>Lamiales</taxon>
        <taxon>Pedaliaceae</taxon>
        <taxon>Sesamum</taxon>
    </lineage>
</organism>
<dbReference type="GO" id="GO:0006400">
    <property type="term" value="P:tRNA modification"/>
    <property type="evidence" value="ECO:0007669"/>
    <property type="project" value="TreeGrafter"/>
</dbReference>
<dbReference type="PANTHER" id="PTHR11088:SF74">
    <property type="entry name" value="ADENYLATE ISOPENTENYLTRANSFERASE 5, CHLOROPLASTIC"/>
    <property type="match status" value="1"/>
</dbReference>
<dbReference type="InterPro" id="IPR039657">
    <property type="entry name" value="Dimethylallyltransferase"/>
</dbReference>
<evidence type="ECO:0000256" key="4">
    <source>
        <dbReference type="ARBA" id="ARBA00022741"/>
    </source>
</evidence>
<accession>A0AAW2QJA1</accession>
<protein>
    <submittedName>
        <fullName evidence="6">Adenylate isopentenyltransferase 5, chloroplastic</fullName>
    </submittedName>
</protein>
<gene>
    <name evidence="6" type="ORF">Scaly_1018300</name>
</gene>
<evidence type="ECO:0000256" key="3">
    <source>
        <dbReference type="ARBA" id="ARBA00022712"/>
    </source>
</evidence>
<dbReference type="GO" id="GO:0005524">
    <property type="term" value="F:ATP binding"/>
    <property type="evidence" value="ECO:0007669"/>
    <property type="project" value="UniProtKB-KW"/>
</dbReference>
<keyword evidence="2" id="KW-0808">Transferase</keyword>
<reference evidence="6" key="2">
    <citation type="journal article" date="2024" name="Plant">
        <title>Genomic evolution and insights into agronomic trait innovations of Sesamum species.</title>
        <authorList>
            <person name="Miao H."/>
            <person name="Wang L."/>
            <person name="Qu L."/>
            <person name="Liu H."/>
            <person name="Sun Y."/>
            <person name="Le M."/>
            <person name="Wang Q."/>
            <person name="Wei S."/>
            <person name="Zheng Y."/>
            <person name="Lin W."/>
            <person name="Duan Y."/>
            <person name="Cao H."/>
            <person name="Xiong S."/>
            <person name="Wang X."/>
            <person name="Wei L."/>
            <person name="Li C."/>
            <person name="Ma Q."/>
            <person name="Ju M."/>
            <person name="Zhao R."/>
            <person name="Li G."/>
            <person name="Mu C."/>
            <person name="Tian Q."/>
            <person name="Mei H."/>
            <person name="Zhang T."/>
            <person name="Gao T."/>
            <person name="Zhang H."/>
        </authorList>
    </citation>
    <scope>NUCLEOTIDE SEQUENCE</scope>
    <source>
        <strain evidence="6">KEN8</strain>
    </source>
</reference>
<proteinExistence type="inferred from homology"/>
<reference evidence="6" key="1">
    <citation type="submission" date="2020-06" db="EMBL/GenBank/DDBJ databases">
        <authorList>
            <person name="Li T."/>
            <person name="Hu X."/>
            <person name="Zhang T."/>
            <person name="Song X."/>
            <person name="Zhang H."/>
            <person name="Dai N."/>
            <person name="Sheng W."/>
            <person name="Hou X."/>
            <person name="Wei L."/>
        </authorList>
    </citation>
    <scope>NUCLEOTIDE SEQUENCE</scope>
    <source>
        <strain evidence="6">KEN8</strain>
        <tissue evidence="6">Leaf</tissue>
    </source>
</reference>
<dbReference type="Gene3D" id="3.40.50.300">
    <property type="entry name" value="P-loop containing nucleotide triphosphate hydrolases"/>
    <property type="match status" value="1"/>
</dbReference>
<dbReference type="Pfam" id="PF01715">
    <property type="entry name" value="IPPT"/>
    <property type="match status" value="1"/>
</dbReference>
<dbReference type="AlphaFoldDB" id="A0AAW2QJA1"/>
<dbReference type="PANTHER" id="PTHR11088">
    <property type="entry name" value="TRNA DIMETHYLALLYLTRANSFERASE"/>
    <property type="match status" value="1"/>
</dbReference>
<sequence length="266" mass="29981">MFEEIDRFKERKQIAHRDRPGRPLWREVVNSDKIQVYKGLDIVTNKVSNEECRGVPHHLLGIIDPEVDFTVNDFVHHASLAVGAIVQKNRLPIIAGGSNSFVQALVNDDTEFRSKYECCFLWMDVAIPVLHSYVSKRVDQMVDAGRAIGVPEMDEFFRGEGLVDGETRAKLLKAAIGEIKKNTCKLACRQVEKILRMREEFGWQIHRLNATEVFLRRGGDAEDAWERWVVEPSTNIVARFICKGNIDPEPAIAAPSSGIAIATANN</sequence>
<evidence type="ECO:0000313" key="6">
    <source>
        <dbReference type="EMBL" id="KAL0367994.1"/>
    </source>
</evidence>
<keyword evidence="4" id="KW-0547">Nucleotide-binding</keyword>
<evidence type="ECO:0000256" key="5">
    <source>
        <dbReference type="ARBA" id="ARBA00022840"/>
    </source>
</evidence>
<evidence type="ECO:0000256" key="1">
    <source>
        <dbReference type="ARBA" id="ARBA00005842"/>
    </source>
</evidence>
<dbReference type="GO" id="GO:0009691">
    <property type="term" value="P:cytokinin biosynthetic process"/>
    <property type="evidence" value="ECO:0007669"/>
    <property type="project" value="UniProtKB-KW"/>
</dbReference>
<comment type="similarity">
    <text evidence="1">Belongs to the IPP transferase family.</text>
</comment>
<dbReference type="GO" id="GO:0052381">
    <property type="term" value="F:tRNA dimethylallyltransferase activity"/>
    <property type="evidence" value="ECO:0007669"/>
    <property type="project" value="TreeGrafter"/>
</dbReference>
<dbReference type="EMBL" id="JACGWM010000006">
    <property type="protein sequence ID" value="KAL0367994.1"/>
    <property type="molecule type" value="Genomic_DNA"/>
</dbReference>
<comment type="caution">
    <text evidence="6">The sequence shown here is derived from an EMBL/GenBank/DDBJ whole genome shotgun (WGS) entry which is preliminary data.</text>
</comment>